<name>A0A0G4B4G0_9BACT</name>
<dbReference type="Proteomes" id="UP000035648">
    <property type="component" value="Chromosome"/>
</dbReference>
<feature type="transmembrane region" description="Helical" evidence="1">
    <location>
        <begin position="40"/>
        <end position="61"/>
    </location>
</feature>
<organism evidence="2 3">
    <name type="scientific">Berkelbacteria bacterium GW2011_GWE1_39_12</name>
    <dbReference type="NCBI Taxonomy" id="1618337"/>
    <lineage>
        <taxon>Bacteria</taxon>
        <taxon>Candidatus Berkelbacteria</taxon>
    </lineage>
</organism>
<feature type="transmembrane region" description="Helical" evidence="1">
    <location>
        <begin position="6"/>
        <end position="28"/>
    </location>
</feature>
<proteinExistence type="predicted"/>
<sequence length="74" mass="8317">MSILLIIYVLFIVVYLVFNAYILFRVNAMRVKNDLTSRGMIIYVIAIAIVFGVSFVIIGSLNWDKSLIGGNFAI</sequence>
<evidence type="ECO:0000256" key="1">
    <source>
        <dbReference type="SAM" id="Phobius"/>
    </source>
</evidence>
<dbReference type="EMBL" id="CP011213">
    <property type="protein sequence ID" value="AKM82500.1"/>
    <property type="molecule type" value="Genomic_DNA"/>
</dbReference>
<evidence type="ECO:0000313" key="3">
    <source>
        <dbReference type="Proteomes" id="UP000035648"/>
    </source>
</evidence>
<dbReference type="AlphaFoldDB" id="A0A0G4B4G0"/>
<evidence type="ECO:0000313" key="2">
    <source>
        <dbReference type="EMBL" id="AKM82500.1"/>
    </source>
</evidence>
<gene>
    <name evidence="2" type="ORF">UT28_C0001G0708</name>
</gene>
<keyword evidence="1" id="KW-0812">Transmembrane</keyword>
<protein>
    <submittedName>
        <fullName evidence="2">Uncharacterized protein</fullName>
    </submittedName>
</protein>
<reference evidence="2 3" key="1">
    <citation type="journal article" date="2015" name="Nature">
        <title>rRNA introns, odd ribosomes, and small enigmatic genomes across a large radiation of phyla.</title>
        <authorList>
            <person name="Brown C.T."/>
            <person name="Hug L.A."/>
            <person name="Thomas B.C."/>
            <person name="Sharon I."/>
            <person name="Castelle C.J."/>
            <person name="Singh A."/>
            <person name="Wilkins M.J."/>
            <person name="Williams K.H."/>
            <person name="Banfield J.F."/>
        </authorList>
    </citation>
    <scope>NUCLEOTIDE SEQUENCE [LARGE SCALE GENOMIC DNA]</scope>
</reference>
<dbReference type="KEGG" id="bbgw:UT28_C0001G0708"/>
<accession>A0A0G4B4G0</accession>
<keyword evidence="1" id="KW-1133">Transmembrane helix</keyword>
<keyword evidence="1" id="KW-0472">Membrane</keyword>
<dbReference type="STRING" id="1618337.UT28_C0001G0708"/>